<evidence type="ECO:0000313" key="4">
    <source>
        <dbReference type="EMBL" id="KZS98599.1"/>
    </source>
</evidence>
<keyword evidence="5" id="KW-1185">Reference proteome</keyword>
<evidence type="ECO:0000256" key="2">
    <source>
        <dbReference type="ARBA" id="ARBA00022801"/>
    </source>
</evidence>
<dbReference type="CDD" id="cd03443">
    <property type="entry name" value="PaaI_thioesterase"/>
    <property type="match status" value="1"/>
</dbReference>
<accession>A0A165A7Z7</accession>
<evidence type="ECO:0000259" key="3">
    <source>
        <dbReference type="Pfam" id="PF03061"/>
    </source>
</evidence>
<dbReference type="InterPro" id="IPR039298">
    <property type="entry name" value="ACOT13"/>
</dbReference>
<dbReference type="AlphaFoldDB" id="A0A165A7Z7"/>
<dbReference type="OrthoDB" id="2831072at2759"/>
<proteinExistence type="inferred from homology"/>
<comment type="similarity">
    <text evidence="1">Belongs to the thioesterase PaaI family.</text>
</comment>
<dbReference type="Gene3D" id="3.10.129.10">
    <property type="entry name" value="Hotdog Thioesterase"/>
    <property type="match status" value="1"/>
</dbReference>
<protein>
    <recommendedName>
        <fullName evidence="3">Thioesterase domain-containing protein</fullName>
    </recommendedName>
</protein>
<dbReference type="EMBL" id="KV419395">
    <property type="protein sequence ID" value="KZS98599.1"/>
    <property type="molecule type" value="Genomic_DNA"/>
</dbReference>
<dbReference type="GO" id="GO:0047617">
    <property type="term" value="F:fatty acyl-CoA hydrolase activity"/>
    <property type="evidence" value="ECO:0007669"/>
    <property type="project" value="InterPro"/>
</dbReference>
<dbReference type="PANTHER" id="PTHR21660">
    <property type="entry name" value="THIOESTERASE SUPERFAMILY MEMBER-RELATED"/>
    <property type="match status" value="1"/>
</dbReference>
<dbReference type="Proteomes" id="UP000076722">
    <property type="component" value="Unassembled WGS sequence"/>
</dbReference>
<organism evidence="4 5">
    <name type="scientific">Sistotremastrum niveocremeum HHB9708</name>
    <dbReference type="NCBI Taxonomy" id="1314777"/>
    <lineage>
        <taxon>Eukaryota</taxon>
        <taxon>Fungi</taxon>
        <taxon>Dikarya</taxon>
        <taxon>Basidiomycota</taxon>
        <taxon>Agaricomycotina</taxon>
        <taxon>Agaricomycetes</taxon>
        <taxon>Sistotremastrales</taxon>
        <taxon>Sistotremastraceae</taxon>
        <taxon>Sertulicium</taxon>
        <taxon>Sertulicium niveocremeum</taxon>
    </lineage>
</organism>
<evidence type="ECO:0000313" key="5">
    <source>
        <dbReference type="Proteomes" id="UP000076722"/>
    </source>
</evidence>
<reference evidence="4 5" key="1">
    <citation type="journal article" date="2016" name="Mol. Biol. Evol.">
        <title>Comparative Genomics of Early-Diverging Mushroom-Forming Fungi Provides Insights into the Origins of Lignocellulose Decay Capabilities.</title>
        <authorList>
            <person name="Nagy L.G."/>
            <person name="Riley R."/>
            <person name="Tritt A."/>
            <person name="Adam C."/>
            <person name="Daum C."/>
            <person name="Floudas D."/>
            <person name="Sun H."/>
            <person name="Yadav J.S."/>
            <person name="Pangilinan J."/>
            <person name="Larsson K.H."/>
            <person name="Matsuura K."/>
            <person name="Barry K."/>
            <person name="Labutti K."/>
            <person name="Kuo R."/>
            <person name="Ohm R.A."/>
            <person name="Bhattacharya S.S."/>
            <person name="Shirouzu T."/>
            <person name="Yoshinaga Y."/>
            <person name="Martin F.M."/>
            <person name="Grigoriev I.V."/>
            <person name="Hibbett D.S."/>
        </authorList>
    </citation>
    <scope>NUCLEOTIDE SEQUENCE [LARGE SCALE GENOMIC DNA]</scope>
    <source>
        <strain evidence="4 5">HHB9708</strain>
    </source>
</reference>
<feature type="domain" description="Thioesterase" evidence="3">
    <location>
        <begin position="80"/>
        <end position="169"/>
    </location>
</feature>
<dbReference type="InterPro" id="IPR029069">
    <property type="entry name" value="HotDog_dom_sf"/>
</dbReference>
<dbReference type="InterPro" id="IPR006683">
    <property type="entry name" value="Thioestr_dom"/>
</dbReference>
<dbReference type="SUPFAM" id="SSF54637">
    <property type="entry name" value="Thioesterase/thiol ester dehydrase-isomerase"/>
    <property type="match status" value="1"/>
</dbReference>
<gene>
    <name evidence="4" type="ORF">SISNIDRAFT_462498</name>
</gene>
<dbReference type="Pfam" id="PF03061">
    <property type="entry name" value="4HBT"/>
    <property type="match status" value="1"/>
</dbReference>
<keyword evidence="2" id="KW-0378">Hydrolase</keyword>
<name>A0A165A7Z7_9AGAM</name>
<sequence length="187" mass="19854">MASISGNAPQHLKQHIAQLFEWNYDGVRFATSIASRVKLTEITINESPPQPGADSKAKTARTAIVIAETTVEQDMVNGAGNMHGGCVAYVVDICSSIPMIALAKPVKVTKTADGEEKVEYGRSGVSQALNLVYHAPAPVGTPLRIVSTSLAVGGRAMSSRCEVWDTKTNRLVASGVHTKMVPTIPKL</sequence>
<dbReference type="PANTHER" id="PTHR21660:SF1">
    <property type="entry name" value="ACYL-COENZYME A THIOESTERASE 13"/>
    <property type="match status" value="1"/>
</dbReference>
<evidence type="ECO:0000256" key="1">
    <source>
        <dbReference type="ARBA" id="ARBA00008324"/>
    </source>
</evidence>